<evidence type="ECO:0000313" key="2">
    <source>
        <dbReference type="WBParaSite" id="nRc.2.0.1.t10003-RA"/>
    </source>
</evidence>
<name>A0A915I8C2_ROMCU</name>
<dbReference type="Proteomes" id="UP000887565">
    <property type="component" value="Unplaced"/>
</dbReference>
<accession>A0A915I8C2</accession>
<dbReference type="AlphaFoldDB" id="A0A915I8C2"/>
<proteinExistence type="predicted"/>
<protein>
    <submittedName>
        <fullName evidence="2">Uncharacterized protein</fullName>
    </submittedName>
</protein>
<organism evidence="1 2">
    <name type="scientific">Romanomermis culicivorax</name>
    <name type="common">Nematode worm</name>
    <dbReference type="NCBI Taxonomy" id="13658"/>
    <lineage>
        <taxon>Eukaryota</taxon>
        <taxon>Metazoa</taxon>
        <taxon>Ecdysozoa</taxon>
        <taxon>Nematoda</taxon>
        <taxon>Enoplea</taxon>
        <taxon>Dorylaimia</taxon>
        <taxon>Mermithida</taxon>
        <taxon>Mermithoidea</taxon>
        <taxon>Mermithidae</taxon>
        <taxon>Romanomermis</taxon>
    </lineage>
</organism>
<reference evidence="2" key="1">
    <citation type="submission" date="2022-11" db="UniProtKB">
        <authorList>
            <consortium name="WormBaseParasite"/>
        </authorList>
    </citation>
    <scope>IDENTIFICATION</scope>
</reference>
<evidence type="ECO:0000313" key="1">
    <source>
        <dbReference type="Proteomes" id="UP000887565"/>
    </source>
</evidence>
<sequence length="76" mass="8667">METRRLWRCMQHEEEFISWGNGSLGGDVTLTGASCQLDRATILCLGKDMLIHILIEWQPQWAGTIIVEGYAWFVAL</sequence>
<keyword evidence="1" id="KW-1185">Reference proteome</keyword>
<dbReference type="WBParaSite" id="nRc.2.0.1.t10003-RA">
    <property type="protein sequence ID" value="nRc.2.0.1.t10003-RA"/>
    <property type="gene ID" value="nRc.2.0.1.g10003"/>
</dbReference>